<reference evidence="2 3" key="1">
    <citation type="submission" date="2019-07" db="EMBL/GenBank/DDBJ databases">
        <title>Complete Genome Sequence of Leptotrichia goodfellowii Strain JCM 16774.</title>
        <authorList>
            <person name="Watanabe S."/>
            <person name="Cui L."/>
        </authorList>
    </citation>
    <scope>NUCLEOTIDE SEQUENCE [LARGE SCALE GENOMIC DNA]</scope>
    <source>
        <strain evidence="2 3">JCM16774</strain>
    </source>
</reference>
<proteinExistence type="predicted"/>
<dbReference type="RefSeq" id="WP_036056005.1">
    <property type="nucleotide sequence ID" value="NZ_AP019822.1"/>
</dbReference>
<evidence type="ECO:0000313" key="3">
    <source>
        <dbReference type="Proteomes" id="UP000321606"/>
    </source>
</evidence>
<dbReference type="CDD" id="cd00093">
    <property type="entry name" value="HTH_XRE"/>
    <property type="match status" value="1"/>
</dbReference>
<dbReference type="KEGG" id="lgo:JCM16774_0324"/>
<dbReference type="InterPro" id="IPR010982">
    <property type="entry name" value="Lambda_DNA-bd_dom_sf"/>
</dbReference>
<organism evidence="2 3">
    <name type="scientific">Pseudoleptotrichia goodfellowii</name>
    <dbReference type="NCBI Taxonomy" id="157692"/>
    <lineage>
        <taxon>Bacteria</taxon>
        <taxon>Fusobacteriati</taxon>
        <taxon>Fusobacteriota</taxon>
        <taxon>Fusobacteriia</taxon>
        <taxon>Fusobacteriales</taxon>
        <taxon>Leptotrichiaceae</taxon>
        <taxon>Pseudoleptotrichia</taxon>
    </lineage>
</organism>
<dbReference type="InterPro" id="IPR001387">
    <property type="entry name" value="Cro/C1-type_HTH"/>
</dbReference>
<dbReference type="Pfam" id="PF01381">
    <property type="entry name" value="HTH_3"/>
    <property type="match status" value="1"/>
</dbReference>
<evidence type="ECO:0000259" key="1">
    <source>
        <dbReference type="PROSITE" id="PS50943"/>
    </source>
</evidence>
<feature type="domain" description="HTH cro/C1-type" evidence="1">
    <location>
        <begin position="8"/>
        <end position="48"/>
    </location>
</feature>
<dbReference type="Proteomes" id="UP000321606">
    <property type="component" value="Chromosome"/>
</dbReference>
<accession>A0A510J802</accession>
<dbReference type="GO" id="GO:0003677">
    <property type="term" value="F:DNA binding"/>
    <property type="evidence" value="ECO:0007669"/>
    <property type="project" value="InterPro"/>
</dbReference>
<evidence type="ECO:0000313" key="2">
    <source>
        <dbReference type="EMBL" id="BBM35412.1"/>
    </source>
</evidence>
<dbReference type="SMART" id="SM00530">
    <property type="entry name" value="HTH_XRE"/>
    <property type="match status" value="1"/>
</dbReference>
<gene>
    <name evidence="2" type="ORF">JCM16774_0324</name>
</gene>
<dbReference type="SUPFAM" id="SSF47413">
    <property type="entry name" value="lambda repressor-like DNA-binding domains"/>
    <property type="match status" value="1"/>
</dbReference>
<dbReference type="PROSITE" id="PS50943">
    <property type="entry name" value="HTH_CROC1"/>
    <property type="match status" value="1"/>
</dbReference>
<sequence>MKTMGSIFKEYRKKERITQRELADLLNCSLQSIAKIETNKSNAGPKILTEFLKQRNIDKETRKIIFEYKKQKKEKKAKTTSKEQDENYSYEDMLKIKAVLSEYATTNRLVKVMWDFRESLFKYFQEIDLLLSTNEFKTNKKMEKGILKVSEDLDDMSKKMKKHLDKKIIDAQIL</sequence>
<protein>
    <recommendedName>
        <fullName evidence="1">HTH cro/C1-type domain-containing protein</fullName>
    </recommendedName>
</protein>
<dbReference type="EMBL" id="AP019822">
    <property type="protein sequence ID" value="BBM35412.1"/>
    <property type="molecule type" value="Genomic_DNA"/>
</dbReference>
<dbReference type="STRING" id="714315.GCA_000516535_00336"/>
<dbReference type="AlphaFoldDB" id="A0A510J802"/>
<dbReference type="Gene3D" id="1.10.260.40">
    <property type="entry name" value="lambda repressor-like DNA-binding domains"/>
    <property type="match status" value="1"/>
</dbReference>
<name>A0A510J802_9FUSO</name>